<protein>
    <recommendedName>
        <fullName evidence="3">YbjQ family protein</fullName>
    </recommendedName>
</protein>
<proteinExistence type="inferred from homology"/>
<dbReference type="Gene3D" id="3.30.110.70">
    <property type="entry name" value="Hypothetical protein apc22750. Chain B"/>
    <property type="match status" value="1"/>
</dbReference>
<dbReference type="SUPFAM" id="SSF117782">
    <property type="entry name" value="YbjQ-like"/>
    <property type="match status" value="1"/>
</dbReference>
<dbReference type="EMBL" id="UOFF01000077">
    <property type="protein sequence ID" value="VAW55071.1"/>
    <property type="molecule type" value="Genomic_DNA"/>
</dbReference>
<gene>
    <name evidence="2" type="ORF">MNBD_GAMMA07-2057</name>
</gene>
<evidence type="ECO:0000256" key="1">
    <source>
        <dbReference type="ARBA" id="ARBA00010751"/>
    </source>
</evidence>
<dbReference type="PANTHER" id="PTHR34068:SF2">
    <property type="entry name" value="UPF0145 PROTEIN SCO3412"/>
    <property type="match status" value="1"/>
</dbReference>
<reference evidence="2" key="1">
    <citation type="submission" date="2018-06" db="EMBL/GenBank/DDBJ databases">
        <authorList>
            <person name="Zhirakovskaya E."/>
        </authorList>
    </citation>
    <scope>NUCLEOTIDE SEQUENCE</scope>
</reference>
<evidence type="ECO:0000313" key="2">
    <source>
        <dbReference type="EMBL" id="VAW55071.1"/>
    </source>
</evidence>
<dbReference type="InterPro" id="IPR002765">
    <property type="entry name" value="UPF0145_YbjQ-like"/>
</dbReference>
<name>A0A3B0WIB3_9ZZZZ</name>
<sequence length="153" mass="17264">MIDLLILIVLLFFGYFFGRFFETQHYKSIIQRENETKNIIVVASKIPPIMDKPDASVMVMGSVVISVDFFKRFLASLRSLIGGRVISYESLLDRARREAILRMKLQARGLGANKIFNIKYETASISKNARNGIGSIEVLAYGTAFIPIETPKN</sequence>
<comment type="similarity">
    <text evidence="1">Belongs to the UPF0145 family.</text>
</comment>
<evidence type="ECO:0008006" key="3">
    <source>
        <dbReference type="Google" id="ProtNLM"/>
    </source>
</evidence>
<organism evidence="2">
    <name type="scientific">hydrothermal vent metagenome</name>
    <dbReference type="NCBI Taxonomy" id="652676"/>
    <lineage>
        <taxon>unclassified sequences</taxon>
        <taxon>metagenomes</taxon>
        <taxon>ecological metagenomes</taxon>
    </lineage>
</organism>
<dbReference type="Pfam" id="PF01906">
    <property type="entry name" value="YbjQ_1"/>
    <property type="match status" value="1"/>
</dbReference>
<accession>A0A3B0WIB3</accession>
<dbReference type="PANTHER" id="PTHR34068">
    <property type="entry name" value="UPF0145 PROTEIN YBJQ"/>
    <property type="match status" value="1"/>
</dbReference>
<dbReference type="AlphaFoldDB" id="A0A3B0WIB3"/>
<dbReference type="InterPro" id="IPR035439">
    <property type="entry name" value="UPF0145_dom_sf"/>
</dbReference>